<dbReference type="GO" id="GO:0050485">
    <property type="term" value="F:oxidoreductase activity, acting on X-H and Y-H to form an X-Y bond, with a disulfide as acceptor"/>
    <property type="evidence" value="ECO:0007669"/>
    <property type="project" value="InterPro"/>
</dbReference>
<dbReference type="AlphaFoldDB" id="A0AA47J2T7"/>
<keyword evidence="2" id="KW-0560">Oxidoreductase</keyword>
<evidence type="ECO:0000256" key="1">
    <source>
        <dbReference type="ARBA" id="ARBA00022933"/>
    </source>
</evidence>
<organism evidence="3 4">
    <name type="scientific">Aerococcus urinaeequi</name>
    <dbReference type="NCBI Taxonomy" id="51665"/>
    <lineage>
        <taxon>Bacteria</taxon>
        <taxon>Bacillati</taxon>
        <taxon>Bacillota</taxon>
        <taxon>Bacilli</taxon>
        <taxon>Lactobacillales</taxon>
        <taxon>Aerococcaceae</taxon>
        <taxon>Aerococcus</taxon>
    </lineage>
</organism>
<dbReference type="RefSeq" id="WP_269105073.1">
    <property type="nucleotide sequence ID" value="NZ_CP114063.1"/>
</dbReference>
<reference evidence="3" key="1">
    <citation type="submission" date="2022-12" db="EMBL/GenBank/DDBJ databases">
        <title>Whole genome sequence analysis of a duck derived balloon bacteium Aerococcus urinaeequi henan2020.</title>
        <authorList>
            <person name="Zhang H."/>
            <person name="Qiao H.X."/>
            <person name="Bian C.Z."/>
            <person name="Shu J.C."/>
        </authorList>
    </citation>
    <scope>NUCLEOTIDE SEQUENCE</scope>
    <source>
        <strain evidence="3">2020-HN-1</strain>
    </source>
</reference>
<evidence type="ECO:0000313" key="4">
    <source>
        <dbReference type="Proteomes" id="UP001164714"/>
    </source>
</evidence>
<dbReference type="EMBL" id="CP114063">
    <property type="protein sequence ID" value="WAT24670.1"/>
    <property type="molecule type" value="Genomic_DNA"/>
</dbReference>
<protein>
    <submittedName>
        <fullName evidence="3">Glycine/sarcosine/betaine reductase selenoprotein B family protein</fullName>
    </submittedName>
</protein>
<accession>A0AA47J2T7</accession>
<dbReference type="InterPro" id="IPR048083">
    <property type="entry name" value="GrdB-like"/>
</dbReference>
<dbReference type="Proteomes" id="UP001164714">
    <property type="component" value="Chromosome"/>
</dbReference>
<keyword evidence="1" id="KW-0712">Selenocysteine</keyword>
<dbReference type="InterPro" id="IPR010187">
    <property type="entry name" value="Various_sel_PB"/>
</dbReference>
<evidence type="ECO:0000256" key="2">
    <source>
        <dbReference type="ARBA" id="ARBA00023002"/>
    </source>
</evidence>
<proteinExistence type="predicted"/>
<dbReference type="NCBIfam" id="NF041545">
    <property type="entry name" value="GrdB_like_no_Se"/>
    <property type="match status" value="1"/>
</dbReference>
<gene>
    <name evidence="3" type="ORF">OZ415_00740</name>
</gene>
<sequence length="172" mass="19284">MRVLLFFDQTQAGAGGKERPDVKLAVEKGGIGSYHMFEGNLKEIEATVLATMYCGNGYFFNHEEEVKRKVVGLVKKLKADIVICGPCFDYRDYSEMSAILAQEIENQTESKAIVMCSKENNDVITKYKDDVSIVRMPKKGGTGLRDSFSNMAKVILAKSNNEPIKNYSLFIY</sequence>
<evidence type="ECO:0000313" key="3">
    <source>
        <dbReference type="EMBL" id="WAT24670.1"/>
    </source>
</evidence>
<name>A0AA47J2T7_9LACT</name>
<dbReference type="Pfam" id="PF07355">
    <property type="entry name" value="GRDB"/>
    <property type="match status" value="1"/>
</dbReference>